<dbReference type="PANTHER" id="PTHR45772:SF2">
    <property type="entry name" value="ABC TRANSPORTER ATP-BINDING PROTEIN"/>
    <property type="match status" value="1"/>
</dbReference>
<dbReference type="HOGENOM" id="CLU_000604_1_2_4"/>
<keyword evidence="2" id="KW-1003">Cell membrane</keyword>
<dbReference type="EMBL" id="CP003915">
    <property type="protein sequence ID" value="AHG62303.1"/>
    <property type="molecule type" value="Genomic_DNA"/>
</dbReference>
<dbReference type="PANTHER" id="PTHR45772">
    <property type="entry name" value="CONSERVED COMPONENT OF ABC TRANSPORTER FOR NATURAL AMINO ACIDS-RELATED"/>
    <property type="match status" value="1"/>
</dbReference>
<keyword evidence="7" id="KW-1185">Reference proteome</keyword>
<keyword evidence="2" id="KW-0472">Membrane</keyword>
<dbReference type="GO" id="GO:0016887">
    <property type="term" value="F:ATP hydrolysis activity"/>
    <property type="evidence" value="ECO:0007669"/>
    <property type="project" value="InterPro"/>
</dbReference>
<dbReference type="InterPro" id="IPR027417">
    <property type="entry name" value="P-loop_NTPase"/>
</dbReference>
<reference evidence="6 7" key="1">
    <citation type="journal article" date="2014" name="Microbiology">
        <title>Unravelling the complete genome sequence of Advenella mimigardefordensis strain DPN7T and novel insights in the catabolism of the xenobiotic polythioester precursor 3,3'-dithiodipropionate.</title>
        <authorList>
            <person name="Wubbeler J.H."/>
            <person name="Hiessl S."/>
            <person name="Schuldes J."/>
            <person name="Thurmer A."/>
            <person name="Daniel R."/>
            <person name="Steinbuchel A."/>
        </authorList>
    </citation>
    <scope>NUCLEOTIDE SEQUENCE [LARGE SCALE GENOMIC DNA]</scope>
    <source>
        <strain evidence="7">DSM 17166 / LMG 22922 / DPN7</strain>
    </source>
</reference>
<dbReference type="Proteomes" id="UP000019095">
    <property type="component" value="Chromosome"/>
</dbReference>
<dbReference type="CDD" id="cd03219">
    <property type="entry name" value="ABC_Mj1267_LivG_branched"/>
    <property type="match status" value="1"/>
</dbReference>
<keyword evidence="1" id="KW-0813">Transport</keyword>
<dbReference type="FunFam" id="3.40.50.300:FF:000421">
    <property type="entry name" value="Branched-chain amino acid ABC transporter ATP-binding protein"/>
    <property type="match status" value="1"/>
</dbReference>
<keyword evidence="3" id="KW-0547">Nucleotide-binding</keyword>
<dbReference type="InterPro" id="IPR003439">
    <property type="entry name" value="ABC_transporter-like_ATP-bd"/>
</dbReference>
<protein>
    <submittedName>
        <fullName evidence="6">High-affinity branched-chain amino acid transport ATP-binding protein BraF</fullName>
    </submittedName>
</protein>
<dbReference type="Pfam" id="PF12399">
    <property type="entry name" value="BCA_ABC_TP_C"/>
    <property type="match status" value="1"/>
</dbReference>
<keyword evidence="4 6" id="KW-0067">ATP-binding</keyword>
<sequence>MINMNTQAQNRKPGGVLQINGLCKSFGGIHAVKDISFNVNRGEIVGLIGPNGAGKTTCFNLITGFYAPTSGTVHFDEQEVTGEKPYSMARRGIVRSFQKTNILKNLSVFENVLTGHYIEARQPIWKTFFPTAKVRQTEAAIRDSAARIVNTIGLSRQMNLPAAQLSCGELRLLEVALALAAKPRILMLDEPAAGLNSHEAREFGTVLRKLLGGLVESILIVEHNMGLVMNVSDRIVVMHFGQKLAEGTPEQVQKNEKVVEAYLGANAKEQS</sequence>
<dbReference type="Gene3D" id="3.40.50.300">
    <property type="entry name" value="P-loop containing nucleotide triphosphate hydrolases"/>
    <property type="match status" value="1"/>
</dbReference>
<accession>W0PB82</accession>
<proteinExistence type="predicted"/>
<organism evidence="6 7">
    <name type="scientific">Advenella mimigardefordensis (strain DSM 17166 / LMG 22922 / DPN7)</name>
    <dbReference type="NCBI Taxonomy" id="1247726"/>
    <lineage>
        <taxon>Bacteria</taxon>
        <taxon>Pseudomonadati</taxon>
        <taxon>Pseudomonadota</taxon>
        <taxon>Betaproteobacteria</taxon>
        <taxon>Burkholderiales</taxon>
        <taxon>Alcaligenaceae</taxon>
    </lineage>
</organism>
<evidence type="ECO:0000256" key="1">
    <source>
        <dbReference type="ARBA" id="ARBA00022448"/>
    </source>
</evidence>
<dbReference type="PATRIC" id="fig|1247726.3.peg.224"/>
<dbReference type="GO" id="GO:0005524">
    <property type="term" value="F:ATP binding"/>
    <property type="evidence" value="ECO:0007669"/>
    <property type="project" value="UniProtKB-KW"/>
</dbReference>
<feature type="domain" description="ABC transporter" evidence="5">
    <location>
        <begin position="17"/>
        <end position="265"/>
    </location>
</feature>
<name>W0PB82_ADVMD</name>
<gene>
    <name evidence="6" type="primary">braF2</name>
    <name evidence="6" type="ORF">MIM_c02010</name>
</gene>
<dbReference type="Pfam" id="PF00005">
    <property type="entry name" value="ABC_tran"/>
    <property type="match status" value="1"/>
</dbReference>
<dbReference type="AlphaFoldDB" id="W0PB82"/>
<dbReference type="InterPro" id="IPR032823">
    <property type="entry name" value="BCA_ABC_TP_C"/>
</dbReference>
<dbReference type="SUPFAM" id="SSF52540">
    <property type="entry name" value="P-loop containing nucleoside triphosphate hydrolases"/>
    <property type="match status" value="1"/>
</dbReference>
<dbReference type="GO" id="GO:0005886">
    <property type="term" value="C:plasma membrane"/>
    <property type="evidence" value="ECO:0007669"/>
    <property type="project" value="TreeGrafter"/>
</dbReference>
<dbReference type="InterPro" id="IPR003593">
    <property type="entry name" value="AAA+_ATPase"/>
</dbReference>
<evidence type="ECO:0000256" key="3">
    <source>
        <dbReference type="ARBA" id="ARBA00022741"/>
    </source>
</evidence>
<evidence type="ECO:0000256" key="4">
    <source>
        <dbReference type="ARBA" id="ARBA00022840"/>
    </source>
</evidence>
<dbReference type="InterPro" id="IPR051120">
    <property type="entry name" value="ABC_AA/LPS_Transport"/>
</dbReference>
<evidence type="ECO:0000256" key="2">
    <source>
        <dbReference type="ARBA" id="ARBA00022475"/>
    </source>
</evidence>
<dbReference type="eggNOG" id="COG0411">
    <property type="taxonomic scope" value="Bacteria"/>
</dbReference>
<dbReference type="STRING" id="1247726.MIM_c02010"/>
<dbReference type="PROSITE" id="PS50893">
    <property type="entry name" value="ABC_TRANSPORTER_2"/>
    <property type="match status" value="1"/>
</dbReference>
<dbReference type="KEGG" id="amim:MIM_c02010"/>
<dbReference type="RefSeq" id="WP_245592802.1">
    <property type="nucleotide sequence ID" value="NZ_CP003915.1"/>
</dbReference>
<evidence type="ECO:0000313" key="6">
    <source>
        <dbReference type="EMBL" id="AHG62303.1"/>
    </source>
</evidence>
<evidence type="ECO:0000259" key="5">
    <source>
        <dbReference type="PROSITE" id="PS50893"/>
    </source>
</evidence>
<evidence type="ECO:0000313" key="7">
    <source>
        <dbReference type="Proteomes" id="UP000019095"/>
    </source>
</evidence>
<dbReference type="SMART" id="SM00382">
    <property type="entry name" value="AAA"/>
    <property type="match status" value="1"/>
</dbReference>